<dbReference type="GO" id="GO:0016747">
    <property type="term" value="F:acyltransferase activity, transferring groups other than amino-acyl groups"/>
    <property type="evidence" value="ECO:0007669"/>
    <property type="project" value="InterPro"/>
</dbReference>
<keyword evidence="2" id="KW-0808">Transferase</keyword>
<evidence type="ECO:0000259" key="1">
    <source>
        <dbReference type="PROSITE" id="PS51186"/>
    </source>
</evidence>
<dbReference type="EMBL" id="JAATJB010000003">
    <property type="protein sequence ID" value="NJB96908.1"/>
    <property type="molecule type" value="Genomic_DNA"/>
</dbReference>
<dbReference type="Gene3D" id="3.40.630.30">
    <property type="match status" value="1"/>
</dbReference>
<reference evidence="2 3" key="1">
    <citation type="submission" date="2020-03" db="EMBL/GenBank/DDBJ databases">
        <title>Genomic Encyclopedia of Type Strains, Phase IV (KMG-IV): sequencing the most valuable type-strain genomes for metagenomic binning, comparative biology and taxonomic classification.</title>
        <authorList>
            <person name="Goeker M."/>
        </authorList>
    </citation>
    <scope>NUCLEOTIDE SEQUENCE [LARGE SCALE GENOMIC DNA]</scope>
    <source>
        <strain evidence="2 3">DSM 7225</strain>
    </source>
</reference>
<sequence>MSAPILSPLRPRHLPQALALQAQAYPAFLVEPEDAFASRLHVAAPFNLAAEHDGALLAYLLAHGWTHESPPPVGAVLDPATTGDTLYLHDLAVSAAARGTGIGRRLVEAAFKDAVAAGLTRAELIAVEGAAGYWRRLGFEAATPSPALVAKVANYGPAAQWMWRPL</sequence>
<evidence type="ECO:0000313" key="2">
    <source>
        <dbReference type="EMBL" id="NJB96908.1"/>
    </source>
</evidence>
<dbReference type="InterPro" id="IPR016181">
    <property type="entry name" value="Acyl_CoA_acyltransferase"/>
</dbReference>
<dbReference type="Pfam" id="PF00583">
    <property type="entry name" value="Acetyltransf_1"/>
    <property type="match status" value="1"/>
</dbReference>
<evidence type="ECO:0000313" key="3">
    <source>
        <dbReference type="Proteomes" id="UP000531251"/>
    </source>
</evidence>
<dbReference type="SUPFAM" id="SSF55729">
    <property type="entry name" value="Acyl-CoA N-acyltransferases (Nat)"/>
    <property type="match status" value="1"/>
</dbReference>
<dbReference type="PROSITE" id="PS51186">
    <property type="entry name" value="GNAT"/>
    <property type="match status" value="1"/>
</dbReference>
<dbReference type="InterPro" id="IPR000182">
    <property type="entry name" value="GNAT_dom"/>
</dbReference>
<comment type="caution">
    <text evidence="2">The sequence shown here is derived from an EMBL/GenBank/DDBJ whole genome shotgun (WGS) entry which is preliminary data.</text>
</comment>
<feature type="domain" description="N-acetyltransferase" evidence="1">
    <location>
        <begin position="4"/>
        <end position="166"/>
    </location>
</feature>
<dbReference type="CDD" id="cd04301">
    <property type="entry name" value="NAT_SF"/>
    <property type="match status" value="1"/>
</dbReference>
<dbReference type="AlphaFoldDB" id="A0A7X5XWZ5"/>
<organism evidence="2 3">
    <name type="scientific">Sphingomonas trueperi</name>
    <dbReference type="NCBI Taxonomy" id="53317"/>
    <lineage>
        <taxon>Bacteria</taxon>
        <taxon>Pseudomonadati</taxon>
        <taxon>Pseudomonadota</taxon>
        <taxon>Alphaproteobacteria</taxon>
        <taxon>Sphingomonadales</taxon>
        <taxon>Sphingomonadaceae</taxon>
        <taxon>Sphingomonas</taxon>
    </lineage>
</organism>
<keyword evidence="3" id="KW-1185">Reference proteome</keyword>
<dbReference type="RefSeq" id="WP_125977996.1">
    <property type="nucleotide sequence ID" value="NZ_BAAADY010000002.1"/>
</dbReference>
<accession>A0A7X5XWZ5</accession>
<proteinExistence type="predicted"/>
<name>A0A7X5XWZ5_9SPHN</name>
<gene>
    <name evidence="2" type="ORF">GGR89_001214</name>
</gene>
<protein>
    <submittedName>
        <fullName evidence="2">GNAT superfamily N-acetyltransferase</fullName>
    </submittedName>
</protein>
<dbReference type="Proteomes" id="UP000531251">
    <property type="component" value="Unassembled WGS sequence"/>
</dbReference>